<dbReference type="Pfam" id="PF01951">
    <property type="entry name" value="Archease"/>
    <property type="match status" value="1"/>
</dbReference>
<dbReference type="GO" id="GO:0046872">
    <property type="term" value="F:metal ion binding"/>
    <property type="evidence" value="ECO:0007669"/>
    <property type="project" value="UniProtKB-KW"/>
</dbReference>
<keyword evidence="7" id="KW-1185">Reference proteome</keyword>
<keyword evidence="4" id="KW-0106">Calcium</keyword>
<protein>
    <recommendedName>
        <fullName evidence="5">Archease domain-containing protein</fullName>
    </recommendedName>
</protein>
<evidence type="ECO:0000313" key="7">
    <source>
        <dbReference type="Proteomes" id="UP000230607"/>
    </source>
</evidence>
<comment type="similarity">
    <text evidence="1">Belongs to the archease family.</text>
</comment>
<keyword evidence="3" id="KW-0479">Metal-binding</keyword>
<dbReference type="InterPro" id="IPR023572">
    <property type="entry name" value="Archease_dom"/>
</dbReference>
<evidence type="ECO:0000259" key="5">
    <source>
        <dbReference type="Pfam" id="PF01951"/>
    </source>
</evidence>
<evidence type="ECO:0000256" key="2">
    <source>
        <dbReference type="ARBA" id="ARBA00022694"/>
    </source>
</evidence>
<dbReference type="PANTHER" id="PTHR12682:SF11">
    <property type="entry name" value="PROTEIN ARCHEASE"/>
    <property type="match status" value="1"/>
</dbReference>
<accession>A0A2H1FGF3</accession>
<dbReference type="InterPro" id="IPR002804">
    <property type="entry name" value="Archease"/>
</dbReference>
<dbReference type="PANTHER" id="PTHR12682">
    <property type="entry name" value="ARCHEASE"/>
    <property type="match status" value="1"/>
</dbReference>
<dbReference type="EMBL" id="LT841358">
    <property type="protein sequence ID" value="SMH71849.1"/>
    <property type="molecule type" value="Genomic_DNA"/>
</dbReference>
<sequence>MHLDFLITKIIVRINSALQTYQFVAYRYLDHMTDAFIEVTGDTIDEAFENAGISVVDTIVDIKLVENKEDREIRLYADDLKSLLYSWLEEIIILTITDGFVGKIFHVKITKNDRYHLLAKVSGEEINFERHHFKMEIKAPTYHLMEIKDEKPVLMQFILDL</sequence>
<proteinExistence type="inferred from homology"/>
<dbReference type="SUPFAM" id="SSF69819">
    <property type="entry name" value="MTH1598-like"/>
    <property type="match status" value="1"/>
</dbReference>
<dbReference type="Proteomes" id="UP000230607">
    <property type="component" value="Chromosome 1"/>
</dbReference>
<dbReference type="InterPro" id="IPR036820">
    <property type="entry name" value="Archease_dom_sf"/>
</dbReference>
<reference evidence="7" key="1">
    <citation type="submission" date="2017-03" db="EMBL/GenBank/DDBJ databases">
        <authorList>
            <person name="Herbold C."/>
        </authorList>
    </citation>
    <scope>NUCLEOTIDE SEQUENCE [LARGE SCALE GENOMIC DNA]</scope>
</reference>
<name>A0A2H1FGF3_9ARCH</name>
<dbReference type="AlphaFoldDB" id="A0A2H1FGF3"/>
<evidence type="ECO:0000313" key="6">
    <source>
        <dbReference type="EMBL" id="SMH71849.1"/>
    </source>
</evidence>
<organism evidence="6 7">
    <name type="scientific">Candidatus Nitrosotalea okcheonensis</name>
    <dbReference type="NCBI Taxonomy" id="1903276"/>
    <lineage>
        <taxon>Archaea</taxon>
        <taxon>Nitrososphaerota</taxon>
        <taxon>Nitrososphaeria</taxon>
        <taxon>Nitrosotaleales</taxon>
        <taxon>Nitrosotaleaceae</taxon>
        <taxon>Nitrosotalea</taxon>
    </lineage>
</organism>
<evidence type="ECO:0000256" key="3">
    <source>
        <dbReference type="ARBA" id="ARBA00022723"/>
    </source>
</evidence>
<feature type="domain" description="Archease" evidence="5">
    <location>
        <begin position="26"/>
        <end position="160"/>
    </location>
</feature>
<keyword evidence="2" id="KW-0819">tRNA processing</keyword>
<gene>
    <name evidence="6" type="ORF">NCS_11661</name>
</gene>
<evidence type="ECO:0000256" key="4">
    <source>
        <dbReference type="ARBA" id="ARBA00022837"/>
    </source>
</evidence>
<evidence type="ECO:0000256" key="1">
    <source>
        <dbReference type="ARBA" id="ARBA00007963"/>
    </source>
</evidence>
<dbReference type="Gene3D" id="3.55.10.10">
    <property type="entry name" value="Archease domain"/>
    <property type="match status" value="1"/>
</dbReference>
<dbReference type="GO" id="GO:0008033">
    <property type="term" value="P:tRNA processing"/>
    <property type="evidence" value="ECO:0007669"/>
    <property type="project" value="UniProtKB-KW"/>
</dbReference>